<dbReference type="InterPro" id="IPR000210">
    <property type="entry name" value="BTB/POZ_dom"/>
</dbReference>
<keyword evidence="2" id="KW-0812">Transmembrane</keyword>
<sequence length="243" mass="27279">MAGHAYFESAPPGFADSADVILEVEDERLPAHSQFLASQSRFMTNILKDLGNSVSRSEQIVVPAAMLTAFKVQDIQSFLCQVYNFNSLPPQSAEEAQQLFRLADLFDSPKLMERCVDYLAAQPEGMFKPTTEETGVLKWAIVSERYALHDLEDQAISYIAQQFKLLHQDARLSQLSARSLLRLAQELQTVIDDRSKPSMASNHRPGGYHDYIVVALLFLLVYTTTLVSMTVLLTQNTLMKRSS</sequence>
<gene>
    <name evidence="4" type="ORF">WJX74_009780</name>
</gene>
<comment type="pathway">
    <text evidence="1">Protein modification; protein ubiquitination.</text>
</comment>
<dbReference type="EMBL" id="JALJOS010000010">
    <property type="protein sequence ID" value="KAK9833913.1"/>
    <property type="molecule type" value="Genomic_DNA"/>
</dbReference>
<dbReference type="SMART" id="SM00225">
    <property type="entry name" value="BTB"/>
    <property type="match status" value="1"/>
</dbReference>
<dbReference type="SUPFAM" id="SSF54695">
    <property type="entry name" value="POZ domain"/>
    <property type="match status" value="1"/>
</dbReference>
<keyword evidence="5" id="KW-1185">Reference proteome</keyword>
<keyword evidence="2" id="KW-1133">Transmembrane helix</keyword>
<proteinExistence type="predicted"/>
<dbReference type="PANTHER" id="PTHR22743">
    <property type="entry name" value="MEPRIN/TRAF-LIKE MATH FAMILY-C.ELEGANS"/>
    <property type="match status" value="1"/>
</dbReference>
<dbReference type="PROSITE" id="PS50097">
    <property type="entry name" value="BTB"/>
    <property type="match status" value="1"/>
</dbReference>
<accession>A0AAW1RJP4</accession>
<evidence type="ECO:0000256" key="2">
    <source>
        <dbReference type="SAM" id="Phobius"/>
    </source>
</evidence>
<evidence type="ECO:0000259" key="3">
    <source>
        <dbReference type="PROSITE" id="PS50097"/>
    </source>
</evidence>
<evidence type="ECO:0000256" key="1">
    <source>
        <dbReference type="ARBA" id="ARBA00004906"/>
    </source>
</evidence>
<dbReference type="AlphaFoldDB" id="A0AAW1RJP4"/>
<protein>
    <recommendedName>
        <fullName evidence="3">BTB domain-containing protein</fullName>
    </recommendedName>
</protein>
<comment type="caution">
    <text evidence="4">The sequence shown here is derived from an EMBL/GenBank/DDBJ whole genome shotgun (WGS) entry which is preliminary data.</text>
</comment>
<dbReference type="InterPro" id="IPR052664">
    <property type="entry name" value="BTB-MATH_domain_protein"/>
</dbReference>
<feature type="domain" description="BTB" evidence="3">
    <location>
        <begin position="18"/>
        <end position="91"/>
    </location>
</feature>
<feature type="transmembrane region" description="Helical" evidence="2">
    <location>
        <begin position="211"/>
        <end position="233"/>
    </location>
</feature>
<evidence type="ECO:0000313" key="4">
    <source>
        <dbReference type="EMBL" id="KAK9833913.1"/>
    </source>
</evidence>
<name>A0AAW1RJP4_9CHLO</name>
<evidence type="ECO:0000313" key="5">
    <source>
        <dbReference type="Proteomes" id="UP001438707"/>
    </source>
</evidence>
<reference evidence="4 5" key="1">
    <citation type="journal article" date="2024" name="Nat. Commun.">
        <title>Phylogenomics reveals the evolutionary origins of lichenization in chlorophyte algae.</title>
        <authorList>
            <person name="Puginier C."/>
            <person name="Libourel C."/>
            <person name="Otte J."/>
            <person name="Skaloud P."/>
            <person name="Haon M."/>
            <person name="Grisel S."/>
            <person name="Petersen M."/>
            <person name="Berrin J.G."/>
            <person name="Delaux P.M."/>
            <person name="Dal Grande F."/>
            <person name="Keller J."/>
        </authorList>
    </citation>
    <scope>NUCLEOTIDE SEQUENCE [LARGE SCALE GENOMIC DNA]</scope>
    <source>
        <strain evidence="4 5">SAG 2145</strain>
    </source>
</reference>
<organism evidence="4 5">
    <name type="scientific">Apatococcus lobatus</name>
    <dbReference type="NCBI Taxonomy" id="904363"/>
    <lineage>
        <taxon>Eukaryota</taxon>
        <taxon>Viridiplantae</taxon>
        <taxon>Chlorophyta</taxon>
        <taxon>core chlorophytes</taxon>
        <taxon>Trebouxiophyceae</taxon>
        <taxon>Chlorellales</taxon>
        <taxon>Chlorellaceae</taxon>
        <taxon>Apatococcus</taxon>
    </lineage>
</organism>
<dbReference type="Gene3D" id="3.30.710.10">
    <property type="entry name" value="Potassium Channel Kv1.1, Chain A"/>
    <property type="match status" value="1"/>
</dbReference>
<dbReference type="InterPro" id="IPR011333">
    <property type="entry name" value="SKP1/BTB/POZ_sf"/>
</dbReference>
<dbReference type="Proteomes" id="UP001438707">
    <property type="component" value="Unassembled WGS sequence"/>
</dbReference>
<keyword evidence="2" id="KW-0472">Membrane</keyword>
<dbReference type="Pfam" id="PF00651">
    <property type="entry name" value="BTB"/>
    <property type="match status" value="1"/>
</dbReference>
<dbReference type="PANTHER" id="PTHR22743:SF168">
    <property type="entry name" value="BTB DOMAIN-CONTAINING PROTEIN"/>
    <property type="match status" value="1"/>
</dbReference>